<feature type="transmembrane region" description="Helical" evidence="1">
    <location>
        <begin position="42"/>
        <end position="61"/>
    </location>
</feature>
<keyword evidence="3" id="KW-1185">Reference proteome</keyword>
<dbReference type="KEGG" id="mgk:FSB76_12740"/>
<accession>A0A5B8VZJ9</accession>
<keyword evidence="1" id="KW-0472">Membrane</keyword>
<dbReference type="InterPro" id="IPR018673">
    <property type="entry name" value="DUF2141"/>
</dbReference>
<protein>
    <submittedName>
        <fullName evidence="2">DUF2141 domain-containing protein</fullName>
    </submittedName>
</protein>
<gene>
    <name evidence="2" type="ORF">FSB76_12740</name>
</gene>
<keyword evidence="1" id="KW-0812">Transmembrane</keyword>
<dbReference type="Proteomes" id="UP000321362">
    <property type="component" value="Chromosome"/>
</dbReference>
<keyword evidence="1" id="KW-1133">Transmembrane helix</keyword>
<evidence type="ECO:0000313" key="3">
    <source>
        <dbReference type="Proteomes" id="UP000321362"/>
    </source>
</evidence>
<dbReference type="AlphaFoldDB" id="A0A5B8VZJ9"/>
<organism evidence="2 3">
    <name type="scientific">Mucilaginibacter ginsenosidivorax</name>
    <dbReference type="NCBI Taxonomy" id="862126"/>
    <lineage>
        <taxon>Bacteria</taxon>
        <taxon>Pseudomonadati</taxon>
        <taxon>Bacteroidota</taxon>
        <taxon>Sphingobacteriia</taxon>
        <taxon>Sphingobacteriales</taxon>
        <taxon>Sphingobacteriaceae</taxon>
        <taxon>Mucilaginibacter</taxon>
    </lineage>
</organism>
<dbReference type="Pfam" id="PF09912">
    <property type="entry name" value="DUF2141"/>
    <property type="match status" value="1"/>
</dbReference>
<sequence>MSLTFGCNYARFDVFLITSYRRYQYLRLQIMLKLNFTTMKKTTVLCLNTLAGLLFIFLTSYTQVRETPVKVTGIRSPKGKIILNVFKDNESYNNEQPYKKLTFDKKALNNGTLTVMVGLESGTYGITLIDDENENGKIDKNLIRMPKEGFGFSNFFMEKLKKPTFDDFKVDLKATAKVDIKVKYM</sequence>
<dbReference type="EMBL" id="CP042437">
    <property type="protein sequence ID" value="QEC76771.1"/>
    <property type="molecule type" value="Genomic_DNA"/>
</dbReference>
<proteinExistence type="predicted"/>
<evidence type="ECO:0000256" key="1">
    <source>
        <dbReference type="SAM" id="Phobius"/>
    </source>
</evidence>
<evidence type="ECO:0000313" key="2">
    <source>
        <dbReference type="EMBL" id="QEC76771.1"/>
    </source>
</evidence>
<name>A0A5B8VZJ9_9SPHI</name>
<reference evidence="2 3" key="1">
    <citation type="journal article" date="2013" name="J. Microbiol.">
        <title>Mucilaginibacter ginsenosidivorax sp. nov., with ginsenoside converting activity isolated from sediment.</title>
        <authorList>
            <person name="Kim J.K."/>
            <person name="Choi T.E."/>
            <person name="Liu Q.M."/>
            <person name="Park H.Y."/>
            <person name="Yi T.H."/>
            <person name="Yoon M.H."/>
            <person name="Kim S.C."/>
            <person name="Im W.T."/>
        </authorList>
    </citation>
    <scope>NUCLEOTIDE SEQUENCE [LARGE SCALE GENOMIC DNA]</scope>
    <source>
        <strain evidence="2 3">KHI28</strain>
    </source>
</reference>